<dbReference type="Pfam" id="PF00452">
    <property type="entry name" value="Bcl-2"/>
    <property type="match status" value="1"/>
</dbReference>
<dbReference type="Proteomes" id="UP000327493">
    <property type="component" value="Unassembled WGS sequence"/>
</dbReference>
<dbReference type="EMBL" id="VOFY01000700">
    <property type="protein sequence ID" value="KAA8578417.1"/>
    <property type="molecule type" value="Genomic_DNA"/>
</dbReference>
<dbReference type="InterPro" id="IPR002475">
    <property type="entry name" value="Bcl2-like"/>
</dbReference>
<dbReference type="GO" id="GO:0005741">
    <property type="term" value="C:mitochondrial outer membrane"/>
    <property type="evidence" value="ECO:0007669"/>
    <property type="project" value="TreeGrafter"/>
</dbReference>
<dbReference type="InterPro" id="IPR036834">
    <property type="entry name" value="Bcl-2-like_sf"/>
</dbReference>
<keyword evidence="7" id="KW-0812">Transmembrane</keyword>
<gene>
    <name evidence="9" type="ORF">FQN60_018707</name>
</gene>
<dbReference type="GO" id="GO:0015267">
    <property type="term" value="F:channel activity"/>
    <property type="evidence" value="ECO:0007669"/>
    <property type="project" value="TreeGrafter"/>
</dbReference>
<evidence type="ECO:0000256" key="7">
    <source>
        <dbReference type="SAM" id="Phobius"/>
    </source>
</evidence>
<sequence>MEASGYGIEGRNRASAAEPGTLTSRNALYTETKQLIQGYLDEFTGLVKPRWNESIALSTMKRVVAGILEHYRYEYNDLVKQALEHWTRNGDIGFVSEIAVNMFNDGTTHWGRIASLIAFGAALSLRFNEIGREDCVGLVGEEISLYLLTAQTDWLVGNNSWNGFVEFYRVADQQTTWTNILLWAAGCAGIAAALTLFIK</sequence>
<keyword evidence="4" id="KW-0963">Cytoplasm</keyword>
<reference evidence="9 10" key="1">
    <citation type="submission" date="2019-08" db="EMBL/GenBank/DDBJ databases">
        <title>A chromosome-level genome assembly, high-density linkage maps, and genome scans reveal the genomic architecture of hybrid incompatibilities underlying speciation via character displacement in darters (Percidae: Etheostominae).</title>
        <authorList>
            <person name="Moran R.L."/>
            <person name="Catchen J.M."/>
            <person name="Fuller R.C."/>
        </authorList>
    </citation>
    <scope>NUCLEOTIDE SEQUENCE [LARGE SCALE GENOMIC DNA]</scope>
    <source>
        <strain evidence="9">EspeVRDwgs_2016</strain>
        <tissue evidence="9">Muscle</tissue>
    </source>
</reference>
<name>A0A5J5C9T7_9PERO</name>
<dbReference type="GO" id="GO:0042981">
    <property type="term" value="P:regulation of apoptotic process"/>
    <property type="evidence" value="ECO:0007669"/>
    <property type="project" value="InterPro"/>
</dbReference>
<keyword evidence="6" id="KW-0539">Nucleus</keyword>
<dbReference type="GO" id="GO:0097192">
    <property type="term" value="P:extrinsic apoptotic signaling pathway in absence of ligand"/>
    <property type="evidence" value="ECO:0007669"/>
    <property type="project" value="TreeGrafter"/>
</dbReference>
<dbReference type="PROSITE" id="PS50062">
    <property type="entry name" value="BCL2_FAMILY"/>
    <property type="match status" value="1"/>
</dbReference>
<feature type="domain" description="Bcl-2 Bcl-2 homology region 1-3" evidence="8">
    <location>
        <begin position="60"/>
        <end position="161"/>
    </location>
</feature>
<evidence type="ECO:0000256" key="4">
    <source>
        <dbReference type="ARBA" id="ARBA00022490"/>
    </source>
</evidence>
<dbReference type="PANTHER" id="PTHR11256:SF46">
    <property type="entry name" value="INDUCED MYELOID LEUKEMIA CELL DIFFERENTIATION PROTEIN MCL-1"/>
    <property type="match status" value="1"/>
</dbReference>
<dbReference type="GO" id="GO:0005634">
    <property type="term" value="C:nucleus"/>
    <property type="evidence" value="ECO:0007669"/>
    <property type="project" value="UniProtKB-SubCell"/>
</dbReference>
<protein>
    <recommendedName>
        <fullName evidence="8">Bcl-2 Bcl-2 homology region 1-3 domain-containing protein</fullName>
    </recommendedName>
</protein>
<dbReference type="InterPro" id="IPR046371">
    <property type="entry name" value="Bcl-2_BH1-3"/>
</dbReference>
<dbReference type="InterPro" id="IPR026298">
    <property type="entry name" value="Bcl-2_fam"/>
</dbReference>
<keyword evidence="5" id="KW-0053">Apoptosis</keyword>
<dbReference type="GO" id="GO:0001836">
    <property type="term" value="P:release of cytochrome c from mitochondria"/>
    <property type="evidence" value="ECO:0007669"/>
    <property type="project" value="TreeGrafter"/>
</dbReference>
<proteinExistence type="inferred from homology"/>
<comment type="subcellular location">
    <subcellularLocation>
        <location evidence="2">Cytoplasm</location>
    </subcellularLocation>
    <subcellularLocation>
        <location evidence="1">Nucleus</location>
    </subcellularLocation>
</comment>
<dbReference type="AlphaFoldDB" id="A0A5J5C9T7"/>
<dbReference type="PRINTS" id="PR01866">
    <property type="entry name" value="APOPREGMCL1"/>
</dbReference>
<comment type="similarity">
    <text evidence="3">Belongs to the Bcl-2 family.</text>
</comment>
<keyword evidence="7" id="KW-1133">Transmembrane helix</keyword>
<evidence type="ECO:0000256" key="5">
    <source>
        <dbReference type="ARBA" id="ARBA00022703"/>
    </source>
</evidence>
<feature type="transmembrane region" description="Helical" evidence="7">
    <location>
        <begin position="180"/>
        <end position="198"/>
    </location>
</feature>
<evidence type="ECO:0000313" key="9">
    <source>
        <dbReference type="EMBL" id="KAA8578417.1"/>
    </source>
</evidence>
<evidence type="ECO:0000256" key="3">
    <source>
        <dbReference type="ARBA" id="ARBA00009458"/>
    </source>
</evidence>
<dbReference type="Gene3D" id="1.10.437.10">
    <property type="entry name" value="Blc2-like"/>
    <property type="match status" value="1"/>
</dbReference>
<keyword evidence="10" id="KW-1185">Reference proteome</keyword>
<dbReference type="InterPro" id="IPR013281">
    <property type="entry name" value="Apop_reg_Mc1"/>
</dbReference>
<dbReference type="GO" id="GO:0008630">
    <property type="term" value="P:intrinsic apoptotic signaling pathway in response to DNA damage"/>
    <property type="evidence" value="ECO:0007669"/>
    <property type="project" value="TreeGrafter"/>
</dbReference>
<keyword evidence="7" id="KW-0472">Membrane</keyword>
<dbReference type="SUPFAM" id="SSF56854">
    <property type="entry name" value="Bcl-2 inhibitors of programmed cell death"/>
    <property type="match status" value="1"/>
</dbReference>
<accession>A0A5J5C9T7</accession>
<dbReference type="GO" id="GO:0008053">
    <property type="term" value="P:mitochondrial fusion"/>
    <property type="evidence" value="ECO:0007669"/>
    <property type="project" value="TreeGrafter"/>
</dbReference>
<dbReference type="PANTHER" id="PTHR11256">
    <property type="entry name" value="BCL-2 RELATED"/>
    <property type="match status" value="1"/>
</dbReference>
<comment type="caution">
    <text evidence="9">The sequence shown here is derived from an EMBL/GenBank/DDBJ whole genome shotgun (WGS) entry which is preliminary data.</text>
</comment>
<dbReference type="SMART" id="SM00337">
    <property type="entry name" value="BCL"/>
    <property type="match status" value="1"/>
</dbReference>
<dbReference type="GO" id="GO:0051400">
    <property type="term" value="F:BH domain binding"/>
    <property type="evidence" value="ECO:0007669"/>
    <property type="project" value="TreeGrafter"/>
</dbReference>
<evidence type="ECO:0000256" key="6">
    <source>
        <dbReference type="ARBA" id="ARBA00023242"/>
    </source>
</evidence>
<evidence type="ECO:0000313" key="10">
    <source>
        <dbReference type="Proteomes" id="UP000327493"/>
    </source>
</evidence>
<evidence type="ECO:0000256" key="2">
    <source>
        <dbReference type="ARBA" id="ARBA00004496"/>
    </source>
</evidence>
<evidence type="ECO:0000256" key="1">
    <source>
        <dbReference type="ARBA" id="ARBA00004123"/>
    </source>
</evidence>
<organism evidence="9 10">
    <name type="scientific">Etheostoma spectabile</name>
    <name type="common">orangethroat darter</name>
    <dbReference type="NCBI Taxonomy" id="54343"/>
    <lineage>
        <taxon>Eukaryota</taxon>
        <taxon>Metazoa</taxon>
        <taxon>Chordata</taxon>
        <taxon>Craniata</taxon>
        <taxon>Vertebrata</taxon>
        <taxon>Euteleostomi</taxon>
        <taxon>Actinopterygii</taxon>
        <taxon>Neopterygii</taxon>
        <taxon>Teleostei</taxon>
        <taxon>Neoteleostei</taxon>
        <taxon>Acanthomorphata</taxon>
        <taxon>Eupercaria</taxon>
        <taxon>Perciformes</taxon>
        <taxon>Percoidei</taxon>
        <taxon>Percidae</taxon>
        <taxon>Etheostomatinae</taxon>
        <taxon>Etheostoma</taxon>
    </lineage>
</organism>
<evidence type="ECO:0000259" key="8">
    <source>
        <dbReference type="SMART" id="SM00337"/>
    </source>
</evidence>
<dbReference type="CDD" id="cd06845">
    <property type="entry name" value="Bcl-2_like"/>
    <property type="match status" value="1"/>
</dbReference>
<dbReference type="PRINTS" id="PR01862">
    <property type="entry name" value="BCL2FAMILY"/>
</dbReference>